<dbReference type="STRING" id="7159.Q16EM3"/>
<keyword evidence="2" id="KW-0479">Metal-binding</keyword>
<dbReference type="InterPro" id="IPR013087">
    <property type="entry name" value="Znf_C2H2_type"/>
</dbReference>
<evidence type="ECO:0000256" key="5">
    <source>
        <dbReference type="ARBA" id="ARBA00022833"/>
    </source>
</evidence>
<dbReference type="FunFam" id="3.30.160.60:FF:000656">
    <property type="entry name" value="Zinc finger protein 541"/>
    <property type="match status" value="1"/>
</dbReference>
<dbReference type="PROSITE" id="PS50157">
    <property type="entry name" value="ZINC_FINGER_C2H2_2"/>
    <property type="match status" value="2"/>
</dbReference>
<accession>Q16EM3</accession>
<dbReference type="EMBL" id="CH478656">
    <property type="protein sequence ID" value="EAT32680.1"/>
    <property type="molecule type" value="Genomic_DNA"/>
</dbReference>
<dbReference type="PROSITE" id="PS00028">
    <property type="entry name" value="ZINC_FINGER_C2H2_1"/>
    <property type="match status" value="1"/>
</dbReference>
<evidence type="ECO:0000256" key="1">
    <source>
        <dbReference type="ARBA" id="ARBA00004123"/>
    </source>
</evidence>
<evidence type="ECO:0000256" key="4">
    <source>
        <dbReference type="ARBA" id="ARBA00022771"/>
    </source>
</evidence>
<organism evidence="9 10">
    <name type="scientific">Aedes aegypti</name>
    <name type="common">Yellowfever mosquito</name>
    <name type="synonym">Culex aegypti</name>
    <dbReference type="NCBI Taxonomy" id="7159"/>
    <lineage>
        <taxon>Eukaryota</taxon>
        <taxon>Metazoa</taxon>
        <taxon>Ecdysozoa</taxon>
        <taxon>Arthropoda</taxon>
        <taxon>Hexapoda</taxon>
        <taxon>Insecta</taxon>
        <taxon>Pterygota</taxon>
        <taxon>Neoptera</taxon>
        <taxon>Endopterygota</taxon>
        <taxon>Diptera</taxon>
        <taxon>Nematocera</taxon>
        <taxon>Culicoidea</taxon>
        <taxon>Culicidae</taxon>
        <taxon>Culicinae</taxon>
        <taxon>Aedini</taxon>
        <taxon>Aedes</taxon>
        <taxon>Stegomyia</taxon>
    </lineage>
</organism>
<dbReference type="PANTHER" id="PTHR14196">
    <property type="entry name" value="ODD-SKIPPED - RELATED"/>
    <property type="match status" value="1"/>
</dbReference>
<comment type="subcellular location">
    <subcellularLocation>
        <location evidence="1">Nucleus</location>
    </subcellularLocation>
</comment>
<evidence type="ECO:0000256" key="6">
    <source>
        <dbReference type="ARBA" id="ARBA00023242"/>
    </source>
</evidence>
<gene>
    <name evidence="9" type="ORF">AaeL_AAEL015101</name>
</gene>
<keyword evidence="3" id="KW-0677">Repeat</keyword>
<keyword evidence="5" id="KW-0862">Zinc</keyword>
<evidence type="ECO:0000256" key="7">
    <source>
        <dbReference type="PROSITE-ProRule" id="PRU00042"/>
    </source>
</evidence>
<dbReference type="FunFam" id="3.30.160.60:FF:000744">
    <property type="entry name" value="zinc finger E-box-binding homeobox 1"/>
    <property type="match status" value="1"/>
</dbReference>
<dbReference type="GO" id="GO:0008270">
    <property type="term" value="F:zinc ion binding"/>
    <property type="evidence" value="ECO:0007669"/>
    <property type="project" value="UniProtKB-KW"/>
</dbReference>
<evidence type="ECO:0000313" key="9">
    <source>
        <dbReference type="EMBL" id="EAT32680.1"/>
    </source>
</evidence>
<name>Q16EM3_AEDAE</name>
<evidence type="ECO:0000313" key="10">
    <source>
        <dbReference type="Proteomes" id="UP000682892"/>
    </source>
</evidence>
<dbReference type="Gene3D" id="3.30.160.60">
    <property type="entry name" value="Classic Zinc Finger"/>
    <property type="match status" value="2"/>
</dbReference>
<reference evidence="9" key="3">
    <citation type="submission" date="2012-09" db="EMBL/GenBank/DDBJ databases">
        <authorList>
            <consortium name="VectorBase"/>
        </authorList>
    </citation>
    <scope>NUCLEOTIDE SEQUENCE</scope>
    <source>
        <strain evidence="9">Liverpool</strain>
    </source>
</reference>
<feature type="domain" description="C2H2-type" evidence="8">
    <location>
        <begin position="25"/>
        <end position="52"/>
    </location>
</feature>
<feature type="domain" description="C2H2-type" evidence="8">
    <location>
        <begin position="1"/>
        <end position="24"/>
    </location>
</feature>
<reference evidence="9" key="2">
    <citation type="journal article" date="2007" name="Science">
        <title>Genome sequence of Aedes aegypti, a major arbovirus vector.</title>
        <authorList>
            <person name="Nene V."/>
            <person name="Wortman J.R."/>
            <person name="Lawson D."/>
            <person name="Haas B."/>
            <person name="Kodira C."/>
            <person name="Tu Z.J."/>
            <person name="Loftus B."/>
            <person name="Xi Z."/>
            <person name="Megy K."/>
            <person name="Grabherr M."/>
            <person name="Ren Q."/>
            <person name="Zdobnov E.M."/>
            <person name="Lobo N.F."/>
            <person name="Campbell K.S."/>
            <person name="Brown S.E."/>
            <person name="Bonaldo M.F."/>
            <person name="Zhu J."/>
            <person name="Sinkins S.P."/>
            <person name="Hogenkamp D.G."/>
            <person name="Amedeo P."/>
            <person name="Arensburger P."/>
            <person name="Atkinson P.W."/>
            <person name="Bidwell S."/>
            <person name="Biedler J."/>
            <person name="Birney E."/>
            <person name="Bruggner R.V."/>
            <person name="Costas J."/>
            <person name="Coy M.R."/>
            <person name="Crabtree J."/>
            <person name="Crawford M."/>
            <person name="Debruyn B."/>
            <person name="Decaprio D."/>
            <person name="Eiglmeier K."/>
            <person name="Eisenstadt E."/>
            <person name="El-Dorry H."/>
            <person name="Gelbart W.M."/>
            <person name="Gomes S.L."/>
            <person name="Hammond M."/>
            <person name="Hannick L.I."/>
            <person name="Hogan J.R."/>
            <person name="Holmes M.H."/>
            <person name="Jaffe D."/>
            <person name="Johnston J.S."/>
            <person name="Kennedy R.C."/>
            <person name="Koo H."/>
            <person name="Kravitz S."/>
            <person name="Kriventseva E.V."/>
            <person name="Kulp D."/>
            <person name="Labutti K."/>
            <person name="Lee E."/>
            <person name="Li S."/>
            <person name="Lovin D.D."/>
            <person name="Mao C."/>
            <person name="Mauceli E."/>
            <person name="Menck C.F."/>
            <person name="Miller J.R."/>
            <person name="Montgomery P."/>
            <person name="Mori A."/>
            <person name="Nascimento A.L."/>
            <person name="Naveira H.F."/>
            <person name="Nusbaum C."/>
            <person name="O'leary S."/>
            <person name="Orvis J."/>
            <person name="Pertea M."/>
            <person name="Quesneville H."/>
            <person name="Reidenbach K.R."/>
            <person name="Rogers Y.H."/>
            <person name="Roth C.W."/>
            <person name="Schneider J.R."/>
            <person name="Schatz M."/>
            <person name="Shumway M."/>
            <person name="Stanke M."/>
            <person name="Stinson E.O."/>
            <person name="Tubio J.M."/>
            <person name="Vanzee J.P."/>
            <person name="Verjovski-Almeida S."/>
            <person name="Werner D."/>
            <person name="White O."/>
            <person name="Wyder S."/>
            <person name="Zeng Q."/>
            <person name="Zhao Q."/>
            <person name="Zhao Y."/>
            <person name="Hill C.A."/>
            <person name="Raikhel A.S."/>
            <person name="Soares M.B."/>
            <person name="Knudson D.L."/>
            <person name="Lee N.H."/>
            <person name="Galagan J."/>
            <person name="Salzberg S.L."/>
            <person name="Paulsen I.T."/>
            <person name="Dimopoulos G."/>
            <person name="Collins F.H."/>
            <person name="Birren B."/>
            <person name="Fraser-Liggett C.M."/>
            <person name="Severson D.W."/>
        </authorList>
    </citation>
    <scope>NUCLEOTIDE SEQUENCE [LARGE SCALE GENOMIC DNA]</scope>
    <source>
        <strain evidence="9">Liverpool</strain>
    </source>
</reference>
<protein>
    <submittedName>
        <fullName evidence="9">AAEL015101-PA</fullName>
    </submittedName>
</protein>
<dbReference type="GO" id="GO:0005634">
    <property type="term" value="C:nucleus"/>
    <property type="evidence" value="ECO:0007669"/>
    <property type="project" value="UniProtKB-SubCell"/>
</dbReference>
<keyword evidence="4 7" id="KW-0863">Zinc-finger</keyword>
<dbReference type="AlphaFoldDB" id="Q16EM3"/>
<reference evidence="9" key="1">
    <citation type="submission" date="2005-10" db="EMBL/GenBank/DDBJ databases">
        <authorList>
            <person name="Loftus B.J."/>
            <person name="Nene V.M."/>
            <person name="Hannick L.I."/>
            <person name="Bidwell S."/>
            <person name="Haas B."/>
            <person name="Amedeo P."/>
            <person name="Orvis J."/>
            <person name="Wortman J.R."/>
            <person name="White O.R."/>
            <person name="Salzberg S."/>
            <person name="Shumway M."/>
            <person name="Koo H."/>
            <person name="Zhao Y."/>
            <person name="Holmes M."/>
            <person name="Miller J."/>
            <person name="Schatz M."/>
            <person name="Pop M."/>
            <person name="Pai G."/>
            <person name="Utterback T."/>
            <person name="Rogers Y.-H."/>
            <person name="Kravitz S."/>
            <person name="Fraser C.M."/>
        </authorList>
    </citation>
    <scope>NUCLEOTIDE SEQUENCE</scope>
    <source>
        <strain evidence="9">Liverpool</strain>
    </source>
</reference>
<dbReference type="PhylomeDB" id="Q16EM3"/>
<evidence type="ECO:0000256" key="3">
    <source>
        <dbReference type="ARBA" id="ARBA00022737"/>
    </source>
</evidence>
<dbReference type="Proteomes" id="UP000682892">
    <property type="component" value="Unassembled WGS sequence"/>
</dbReference>
<dbReference type="InterPro" id="IPR036236">
    <property type="entry name" value="Znf_C2H2_sf"/>
</dbReference>
<dbReference type="InterPro" id="IPR050717">
    <property type="entry name" value="C2H2-ZF_Transcription_Reg"/>
</dbReference>
<dbReference type="HOGENOM" id="CLU_2326520_0_0_1"/>
<keyword evidence="6" id="KW-0539">Nucleus</keyword>
<feature type="non-terminal residue" evidence="9">
    <location>
        <position position="1"/>
    </location>
</feature>
<dbReference type="VEuPathDB" id="VectorBase:AAEL019983"/>
<dbReference type="PaxDb" id="7159-AAEL015101-PA"/>
<dbReference type="SUPFAM" id="SSF57667">
    <property type="entry name" value="beta-beta-alpha zinc fingers"/>
    <property type="match status" value="1"/>
</dbReference>
<dbReference type="GO" id="GO:0000977">
    <property type="term" value="F:RNA polymerase II transcription regulatory region sequence-specific DNA binding"/>
    <property type="evidence" value="ECO:0007669"/>
    <property type="project" value="TreeGrafter"/>
</dbReference>
<dbReference type="GO" id="GO:0000981">
    <property type="term" value="F:DNA-binding transcription factor activity, RNA polymerase II-specific"/>
    <property type="evidence" value="ECO:0007669"/>
    <property type="project" value="TreeGrafter"/>
</dbReference>
<sequence>VCSKVFGNASALAKHKLTHSDERKYVCGMCSKAFKRQDHLNGHMLTHRNKNHTSAKRKVAENRTVMPGRCGGTPRTITALAEEWDCPVRRRHRPARDLC</sequence>
<proteinExistence type="predicted"/>
<dbReference type="SMART" id="SM00355">
    <property type="entry name" value="ZnF_C2H2"/>
    <property type="match status" value="2"/>
</dbReference>
<evidence type="ECO:0000259" key="8">
    <source>
        <dbReference type="PROSITE" id="PS50157"/>
    </source>
</evidence>
<dbReference type="PANTHER" id="PTHR14196:SF12">
    <property type="entry name" value="ZINC FINGER PROTEIN 208-LIKE"/>
    <property type="match status" value="1"/>
</dbReference>
<dbReference type="Pfam" id="PF00096">
    <property type="entry name" value="zf-C2H2"/>
    <property type="match status" value="1"/>
</dbReference>
<dbReference type="eggNOG" id="KOG1721">
    <property type="taxonomic scope" value="Eukaryota"/>
</dbReference>
<evidence type="ECO:0000256" key="2">
    <source>
        <dbReference type="ARBA" id="ARBA00022723"/>
    </source>
</evidence>